<feature type="region of interest" description="Disordered" evidence="1">
    <location>
        <begin position="17"/>
        <end position="37"/>
    </location>
</feature>
<name>A0A8C4KTX9_EQUAS</name>
<keyword evidence="3" id="KW-1185">Reference proteome</keyword>
<reference evidence="2 3" key="1">
    <citation type="journal article" date="2020" name="Nat. Commun.">
        <title>Donkey genomes provide new insights into domestication and selection for coat color.</title>
        <authorList>
            <person name="Wang"/>
            <person name="C."/>
            <person name="Li"/>
            <person name="H."/>
            <person name="Guo"/>
            <person name="Y."/>
            <person name="Huang"/>
            <person name="J."/>
            <person name="Sun"/>
            <person name="Y."/>
            <person name="Min"/>
            <person name="J."/>
            <person name="Wang"/>
            <person name="J."/>
            <person name="Fang"/>
            <person name="X."/>
            <person name="Zhao"/>
            <person name="Z."/>
            <person name="Wang"/>
            <person name="S."/>
            <person name="Zhang"/>
            <person name="Y."/>
            <person name="Liu"/>
            <person name="Q."/>
            <person name="Jiang"/>
            <person name="Q."/>
            <person name="Wang"/>
            <person name="X."/>
            <person name="Guo"/>
            <person name="Y."/>
            <person name="Yang"/>
            <person name="C."/>
            <person name="Wang"/>
            <person name="Y."/>
            <person name="Tian"/>
            <person name="F."/>
            <person name="Zhuang"/>
            <person name="G."/>
            <person name="Fan"/>
            <person name="Y."/>
            <person name="Gao"/>
            <person name="Q."/>
            <person name="Li"/>
            <person name="Y."/>
            <person name="Ju"/>
            <person name="Z."/>
            <person name="Li"/>
            <person name="J."/>
            <person name="Li"/>
            <person name="R."/>
            <person name="Hou"/>
            <person name="M."/>
            <person name="Yang"/>
            <person name="G."/>
            <person name="Liu"/>
            <person name="G."/>
            <person name="Liu"/>
            <person name="W."/>
            <person name="Guo"/>
            <person name="J."/>
            <person name="Pan"/>
            <person name="S."/>
            <person name="Fan"/>
            <person name="G."/>
            <person name="Zhang"/>
            <person name="W."/>
            <person name="Zhang"/>
            <person name="R."/>
            <person name="Yu"/>
            <person name="J."/>
            <person name="Zhang"/>
            <person name="X."/>
            <person name="Yin"/>
            <person name="Q."/>
            <person name="Ji"/>
            <person name="C."/>
            <person name="Jin"/>
            <person name="Y."/>
            <person name="Yue"/>
            <person name="G."/>
            <person name="Liu"/>
            <person name="M."/>
            <person name="Xu"/>
            <person name="J."/>
            <person name="Liu"/>
            <person name="S."/>
            <person name="Jordana"/>
            <person name="J."/>
            <person name="Noce"/>
            <person name="A."/>
            <person name="Amills"/>
            <person name="M."/>
            <person name="Wu"/>
            <person name="D.D."/>
            <person name="Li"/>
            <person name="S."/>
            <person name="Zhou"/>
            <person name="X. and Zhong"/>
            <person name="J."/>
        </authorList>
    </citation>
    <scope>NUCLEOTIDE SEQUENCE [LARGE SCALE GENOMIC DNA]</scope>
</reference>
<organism evidence="2 3">
    <name type="scientific">Equus asinus</name>
    <name type="common">Donkey</name>
    <name type="synonym">Equus africanus asinus</name>
    <dbReference type="NCBI Taxonomy" id="9793"/>
    <lineage>
        <taxon>Eukaryota</taxon>
        <taxon>Metazoa</taxon>
        <taxon>Chordata</taxon>
        <taxon>Craniata</taxon>
        <taxon>Vertebrata</taxon>
        <taxon>Euteleostomi</taxon>
        <taxon>Mammalia</taxon>
        <taxon>Eutheria</taxon>
        <taxon>Laurasiatheria</taxon>
        <taxon>Perissodactyla</taxon>
        <taxon>Equidae</taxon>
        <taxon>Equus</taxon>
    </lineage>
</organism>
<dbReference type="Proteomes" id="UP000694387">
    <property type="component" value="Chromosome 18"/>
</dbReference>
<dbReference type="Ensembl" id="ENSEAST00005002333.2">
    <property type="protein sequence ID" value="ENSEASP00005002113.1"/>
    <property type="gene ID" value="ENSEASG00005001663.2"/>
</dbReference>
<evidence type="ECO:0000313" key="2">
    <source>
        <dbReference type="Ensembl" id="ENSEASP00005002113.1"/>
    </source>
</evidence>
<evidence type="ECO:0000313" key="3">
    <source>
        <dbReference type="Proteomes" id="UP000694387"/>
    </source>
</evidence>
<protein>
    <submittedName>
        <fullName evidence="2">Uncharacterized protein</fullName>
    </submittedName>
</protein>
<dbReference type="AlphaFoldDB" id="A0A8C4KTX9"/>
<evidence type="ECO:0000256" key="1">
    <source>
        <dbReference type="SAM" id="MobiDB-lite"/>
    </source>
</evidence>
<sequence length="155" mass="16096">SACLLLCSAWHGTFAPRHPRPSAGPRGARALRPAAQEPRGADLCPAAHSTLGCFLKSGVTVKPLSSRGGGRLLTRSSRAFRGFISTVDLLMALSFLRKARDGEPPPPGPAGVLVPPRLLPAAGLSPERPASLCLASVLTAFPLAPSPRGSCLFRT</sequence>
<proteinExistence type="predicted"/>
<reference evidence="2" key="3">
    <citation type="submission" date="2025-09" db="UniProtKB">
        <authorList>
            <consortium name="Ensembl"/>
        </authorList>
    </citation>
    <scope>IDENTIFICATION</scope>
</reference>
<accession>A0A8C4KTX9</accession>
<reference evidence="2" key="2">
    <citation type="submission" date="2025-08" db="UniProtKB">
        <authorList>
            <consortium name="Ensembl"/>
        </authorList>
    </citation>
    <scope>IDENTIFICATION</scope>
</reference>
<feature type="compositionally biased region" description="Low complexity" evidence="1">
    <location>
        <begin position="21"/>
        <end position="35"/>
    </location>
</feature>